<dbReference type="GO" id="GO:0000045">
    <property type="term" value="P:autophagosome assembly"/>
    <property type="evidence" value="ECO:0007669"/>
    <property type="project" value="UniProtKB-UniRule"/>
</dbReference>
<keyword evidence="6" id="KW-0926">Vacuole</keyword>
<sequence>MITICRAEDGQVFQVNASVRDIELTGSLEVFLQREIGVEGDAALAFLSDGRRLTTANIRELGSSQDQYIFVFNQEYLESNVEDVIDQFLVEPPFQPAIEGENAGTTPPIRHASLATSYARTAQIHNEHIQHTLQTLSLQQQALRIASTNLDFHILRISETFDEFAVNARKELEKQTSLLEGLDSDLDLLSKVAVHVEFCSTAVRMAIEAGDPQRVLADYVSKQKMKQVADTCARTHEDLAARFSQVEEAIIKLKEGADSVRSNLTNSIILEEATNCSRRSQDLLERITDASAALESPASDADTLLQDLRHLDNAHRHELQEIFHKKNLYTRQCLTILHHVAALNNELVHVPPALSALVASFRGKTSFSHIQRLHNMLYAYGATIIEIVRRKEFSRFFYERSRSILEVMAKVSASERKRRQVYRSEIHGQLPFETRGMDDPVPTVDFSPSGDMDFVYSFERSDVEALLQLLDDLKKYAESTKNDVSFHAVCECRAALEKLISKMDNLELGFDKIAERSLLSRSHISQSRRRSNEAEEKIIQELAEELRLAQEAKALQEHLFQEDKANLQSEIKSLNATVVEANSSLALEQERSARLERELSQVRAQMESEAVARRILEERNAELVADISKQRNEIARALSDATEQTRQAERLRQELTQVQSEFEEVKQLEKRNADKAASLMEEQAKNLRHLEEARARGEDLELQIQAVRTESEDLQRELREASEKKDKLLRDQLSEHDRRLRDHIAEANVDRAVLDRQFQELQAVLESKELELKDLRGELEVANADASGLRQELLRVELELKAARTTIQVLRDDIKAGRASQHDFEQRIENSNRLIAQILDVAINFRNSHVKALHAAQAMSSHPNSARHAANNLAESAFSLSGARHNVIGHPDEPEPIDPSDPTAALDILREFDHDHFLEAVNKTGSTIRKWQKQCKEYRDRAKGKISFRNFAKGDLALFLPTRNSVSKPWAAFNVSFPHYFLQATGHLAEQLKTREWIVARITSITERVVDQKDPTSNPYGLGDGVKYYLLEVEDWTQPSHNKRRLSSKKATGGDSGASKEVFPTGPAKLSPPAIPPGPPEAEVEDTFLVTHPPNSHLFPVRQRSNSSPAARPSSLSRLLAQASPAQETTTEAPAEHPADLQRTPSPATPTPAPEIRSLSPPASSPPPPSQSPSVPVPQNVSPNANNNTSSNTPSMPSPLRPGSRASRLSTTSRFSVSRIPALGAVMTSQSKAAATTALTEQAIAASPSSITDSPFRSPVTPPPPEEAISDAVTNALSSQLNTTVNHRRRTSSHQTTRPSPLATTSTQGAVAAATIVPARPSFSTTNTLTNLASSWGMSFGRKKKAEIGSLAPTAEASGTGSDREPPIPETPNSSQSARELLKRF</sequence>
<dbReference type="GO" id="GO:0061709">
    <property type="term" value="P:reticulophagy"/>
    <property type="evidence" value="ECO:0007669"/>
    <property type="project" value="TreeGrafter"/>
</dbReference>
<feature type="region of interest" description="Disordered" evidence="8">
    <location>
        <begin position="1280"/>
        <end position="1308"/>
    </location>
</feature>
<keyword evidence="2 6" id="KW-0813">Transport</keyword>
<name>A0A409Y148_9AGAR</name>
<evidence type="ECO:0000313" key="12">
    <source>
        <dbReference type="Proteomes" id="UP000284706"/>
    </source>
</evidence>
<comment type="similarity">
    <text evidence="1 6">Belongs to the ATG11 family.</text>
</comment>
<feature type="region of interest" description="Disordered" evidence="8">
    <location>
        <begin position="1347"/>
        <end position="1385"/>
    </location>
</feature>
<organism evidence="11 12">
    <name type="scientific">Gymnopilus dilepis</name>
    <dbReference type="NCBI Taxonomy" id="231916"/>
    <lineage>
        <taxon>Eukaryota</taxon>
        <taxon>Fungi</taxon>
        <taxon>Dikarya</taxon>
        <taxon>Basidiomycota</taxon>
        <taxon>Agaricomycotina</taxon>
        <taxon>Agaricomycetes</taxon>
        <taxon>Agaricomycetidae</taxon>
        <taxon>Agaricales</taxon>
        <taxon>Agaricineae</taxon>
        <taxon>Hymenogastraceae</taxon>
        <taxon>Gymnopilus</taxon>
    </lineage>
</organism>
<evidence type="ECO:0000256" key="1">
    <source>
        <dbReference type="ARBA" id="ARBA00009729"/>
    </source>
</evidence>
<dbReference type="InterPro" id="IPR019460">
    <property type="entry name" value="Atg11_C"/>
</dbReference>
<keyword evidence="3 6" id="KW-0653">Protein transport</keyword>
<dbReference type="OrthoDB" id="447953at2759"/>
<feature type="region of interest" description="Disordered" evidence="8">
    <location>
        <begin position="1245"/>
        <end position="1268"/>
    </location>
</feature>
<dbReference type="InParanoid" id="A0A409Y148"/>
<evidence type="ECO:0000256" key="5">
    <source>
        <dbReference type="ARBA" id="ARBA00023054"/>
    </source>
</evidence>
<dbReference type="GO" id="GO:0034727">
    <property type="term" value="P:piecemeal microautophagy of the nucleus"/>
    <property type="evidence" value="ECO:0007669"/>
    <property type="project" value="TreeGrafter"/>
</dbReference>
<protein>
    <recommendedName>
        <fullName evidence="6">Autophagy-related protein 11</fullName>
    </recommendedName>
</protein>
<feature type="region of interest" description="Disordered" evidence="8">
    <location>
        <begin position="1040"/>
        <end position="1214"/>
    </location>
</feature>
<feature type="domain" description="Autophagy protein ATG17-like" evidence="9">
    <location>
        <begin position="115"/>
        <end position="426"/>
    </location>
</feature>
<dbReference type="GO" id="GO:0034517">
    <property type="term" value="P:ribophagy"/>
    <property type="evidence" value="ECO:0007669"/>
    <property type="project" value="TreeGrafter"/>
</dbReference>
<dbReference type="GO" id="GO:1990316">
    <property type="term" value="C:Atg1/ULK1 kinase complex"/>
    <property type="evidence" value="ECO:0007669"/>
    <property type="project" value="TreeGrafter"/>
</dbReference>
<accession>A0A409Y148</accession>
<dbReference type="PANTHER" id="PTHR13222">
    <property type="entry name" value="RB1-INDUCIBLE COILED-COIL"/>
    <property type="match status" value="1"/>
</dbReference>
<evidence type="ECO:0000256" key="2">
    <source>
        <dbReference type="ARBA" id="ARBA00022448"/>
    </source>
</evidence>
<dbReference type="EMBL" id="NHYE01001329">
    <property type="protein sequence ID" value="PPQ96764.1"/>
    <property type="molecule type" value="Genomic_DNA"/>
</dbReference>
<evidence type="ECO:0000256" key="6">
    <source>
        <dbReference type="RuleBase" id="RU367075"/>
    </source>
</evidence>
<reference evidence="11 12" key="1">
    <citation type="journal article" date="2018" name="Evol. Lett.">
        <title>Horizontal gene cluster transfer increased hallucinogenic mushroom diversity.</title>
        <authorList>
            <person name="Reynolds H.T."/>
            <person name="Vijayakumar V."/>
            <person name="Gluck-Thaler E."/>
            <person name="Korotkin H.B."/>
            <person name="Matheny P.B."/>
            <person name="Slot J.C."/>
        </authorList>
    </citation>
    <scope>NUCLEOTIDE SEQUENCE [LARGE SCALE GENOMIC DNA]</scope>
    <source>
        <strain evidence="11 12">SRW20</strain>
    </source>
</reference>
<dbReference type="InterPro" id="IPR045326">
    <property type="entry name" value="ATG17-like_dom"/>
</dbReference>
<keyword evidence="5 7" id="KW-0175">Coiled coil</keyword>
<dbReference type="STRING" id="231916.A0A409Y148"/>
<dbReference type="Pfam" id="PF04108">
    <property type="entry name" value="ATG17_like"/>
    <property type="match status" value="1"/>
</dbReference>
<dbReference type="PANTHER" id="PTHR13222:SF1">
    <property type="entry name" value="RB1-INDUCIBLE COILED-COIL PROTEIN 1"/>
    <property type="match status" value="1"/>
</dbReference>
<dbReference type="Proteomes" id="UP000284706">
    <property type="component" value="Unassembled WGS sequence"/>
</dbReference>
<gene>
    <name evidence="11" type="ORF">CVT26_006253</name>
</gene>
<evidence type="ECO:0000256" key="3">
    <source>
        <dbReference type="ARBA" id="ARBA00022927"/>
    </source>
</evidence>
<feature type="compositionally biased region" description="Low complexity" evidence="8">
    <location>
        <begin position="1103"/>
        <end position="1127"/>
    </location>
</feature>
<dbReference type="GO" id="GO:0015031">
    <property type="term" value="P:protein transport"/>
    <property type="evidence" value="ECO:0007669"/>
    <property type="project" value="UniProtKB-KW"/>
</dbReference>
<evidence type="ECO:0000256" key="8">
    <source>
        <dbReference type="SAM" id="MobiDB-lite"/>
    </source>
</evidence>
<evidence type="ECO:0000256" key="4">
    <source>
        <dbReference type="ARBA" id="ARBA00023006"/>
    </source>
</evidence>
<evidence type="ECO:0000259" key="10">
    <source>
        <dbReference type="Pfam" id="PF10377"/>
    </source>
</evidence>
<evidence type="ECO:0000259" key="9">
    <source>
        <dbReference type="Pfam" id="PF04108"/>
    </source>
</evidence>
<comment type="caution">
    <text evidence="11">The sequence shown here is derived from an EMBL/GenBank/DDBJ whole genome shotgun (WGS) entry which is preliminary data.</text>
</comment>
<evidence type="ECO:0000313" key="11">
    <source>
        <dbReference type="EMBL" id="PPQ96764.1"/>
    </source>
</evidence>
<keyword evidence="12" id="KW-1185">Reference proteome</keyword>
<dbReference type="GO" id="GO:0019901">
    <property type="term" value="F:protein kinase binding"/>
    <property type="evidence" value="ECO:0007669"/>
    <property type="project" value="TreeGrafter"/>
</dbReference>
<dbReference type="Pfam" id="PF10377">
    <property type="entry name" value="ATG11"/>
    <property type="match status" value="1"/>
</dbReference>
<comment type="subunit">
    <text evidence="6">Homodimer.</text>
</comment>
<keyword evidence="4 6" id="KW-0072">Autophagy</keyword>
<dbReference type="GO" id="GO:0000422">
    <property type="term" value="P:autophagy of mitochondrion"/>
    <property type="evidence" value="ECO:0007669"/>
    <property type="project" value="TreeGrafter"/>
</dbReference>
<keyword evidence="6" id="KW-0472">Membrane</keyword>
<proteinExistence type="inferred from homology"/>
<dbReference type="InterPro" id="IPR040040">
    <property type="entry name" value="ATG11"/>
</dbReference>
<feature type="domain" description="Autophagy-related protein 11 C-terminal" evidence="10">
    <location>
        <begin position="921"/>
        <end position="1034"/>
    </location>
</feature>
<comment type="subcellular location">
    <subcellularLocation>
        <location evidence="6">Preautophagosomal structure membrane</location>
        <topology evidence="6">Peripheral membrane protein</topology>
    </subcellularLocation>
    <subcellularLocation>
        <location evidence="6">Vacuole membrane</location>
        <topology evidence="6">Peripheral membrane protein</topology>
    </subcellularLocation>
    <text evidence="6">During pexophagy, accumulates in the vacuolar membrane region, where the peroxisomes contact the vacuole.</text>
</comment>
<evidence type="ECO:0000256" key="7">
    <source>
        <dbReference type="SAM" id="Coils"/>
    </source>
</evidence>
<dbReference type="GO" id="GO:0005774">
    <property type="term" value="C:vacuolar membrane"/>
    <property type="evidence" value="ECO:0007669"/>
    <property type="project" value="UniProtKB-SubCell"/>
</dbReference>
<dbReference type="GO" id="GO:1903599">
    <property type="term" value="P:positive regulation of autophagy of mitochondrion"/>
    <property type="evidence" value="ECO:0007669"/>
    <property type="project" value="UniProtKB-UniRule"/>
</dbReference>
<comment type="function">
    <text evidence="6">Involved in cytoplasm to vacuole transport (Cvt), pexophagy, mitophagy and nucleophagy. Recruits mitochondria for their selective degradation via autophagy (mitophagy) during starvation. Works as scaffold proteins that recruit ATG proteins to the pre-autophagosome (PAS), the site of vesicle/autophagosome formation. Required for the Cvt vesicles completion.</text>
</comment>
<feature type="coiled-coil region" evidence="7">
    <location>
        <begin position="524"/>
        <end position="813"/>
    </location>
</feature>
<feature type="compositionally biased region" description="Low complexity" evidence="8">
    <location>
        <begin position="1172"/>
        <end position="1195"/>
    </location>
</feature>
<dbReference type="GO" id="GO:0060090">
    <property type="term" value="F:molecular adaptor activity"/>
    <property type="evidence" value="ECO:0007669"/>
    <property type="project" value="TreeGrafter"/>
</dbReference>
<dbReference type="GO" id="GO:0034045">
    <property type="term" value="C:phagophore assembly site membrane"/>
    <property type="evidence" value="ECO:0007669"/>
    <property type="project" value="UniProtKB-SubCell"/>
</dbReference>